<evidence type="ECO:0000256" key="1">
    <source>
        <dbReference type="SAM" id="SignalP"/>
    </source>
</evidence>
<dbReference type="AlphaFoldDB" id="A0A1G4PYQ4"/>
<dbReference type="STRING" id="260084.SAMN02927928_0760"/>
<evidence type="ECO:0000313" key="3">
    <source>
        <dbReference type="EMBL" id="SCW37218.1"/>
    </source>
</evidence>
<feature type="chain" id="PRO_5011769081" evidence="1">
    <location>
        <begin position="19"/>
        <end position="393"/>
    </location>
</feature>
<gene>
    <name evidence="3" type="ORF">SAMN02927928_0760</name>
</gene>
<proteinExistence type="predicted"/>
<name>A0A1G4PYQ4_9CAUL</name>
<dbReference type="InterPro" id="IPR001466">
    <property type="entry name" value="Beta-lactam-related"/>
</dbReference>
<protein>
    <submittedName>
        <fullName evidence="3">CubicO group peptidase, beta-lactamase class C family</fullName>
    </submittedName>
</protein>
<dbReference type="OrthoDB" id="119951at2"/>
<feature type="signal peptide" evidence="1">
    <location>
        <begin position="1"/>
        <end position="18"/>
    </location>
</feature>
<dbReference type="PANTHER" id="PTHR43283">
    <property type="entry name" value="BETA-LACTAMASE-RELATED"/>
    <property type="match status" value="1"/>
</dbReference>
<accession>A0A1G4PYQ4</accession>
<dbReference type="EMBL" id="FMTS01000001">
    <property type="protein sequence ID" value="SCW37218.1"/>
    <property type="molecule type" value="Genomic_DNA"/>
</dbReference>
<keyword evidence="4" id="KW-1185">Reference proteome</keyword>
<sequence length="393" mass="42991">MLRYVVALSALLSVPTFAAAPQPIPAPPAIDAKVAEAMKTTGGKGLAIAVIDDGKVAYVHSYGVRNARGDPLQTDTVMYGASLTKTVFAYTVMKLVDQGRIGLDTPIADELDRPLVEYDTNAIYPDKYGPYKDLASDPRWKLITPRMALTHSTGFANFWWLEPDQKLRIHYDPGTRFAYSGEGLILLQFVIEQGRKDKGLGVDVGDLTNAIFKNLGMTRTSLMWRDDFRPNLADGFNDKGEAVEHDERSKVRAAGSMDTTIDDLSKFAAALVRGEGLSAASRAEMTRPQLHIGTKTQFPPFADELPADQQRKDLYAGLGVVVFDGPQGHGFMKGGHDGQTANTLVCLEMSKRCVLILSNDVRTEAAFADLVRFILGDTGVPYDWEYGDYAGKS</sequence>
<dbReference type="Gene3D" id="3.40.710.10">
    <property type="entry name" value="DD-peptidase/beta-lactamase superfamily"/>
    <property type="match status" value="1"/>
</dbReference>
<feature type="domain" description="Beta-lactamase-related" evidence="2">
    <location>
        <begin position="30"/>
        <end position="369"/>
    </location>
</feature>
<dbReference type="Proteomes" id="UP000199150">
    <property type="component" value="Unassembled WGS sequence"/>
</dbReference>
<dbReference type="Pfam" id="PF00144">
    <property type="entry name" value="Beta-lactamase"/>
    <property type="match status" value="1"/>
</dbReference>
<keyword evidence="1" id="KW-0732">Signal</keyword>
<dbReference type="SUPFAM" id="SSF56601">
    <property type="entry name" value="beta-lactamase/transpeptidase-like"/>
    <property type="match status" value="1"/>
</dbReference>
<evidence type="ECO:0000259" key="2">
    <source>
        <dbReference type="Pfam" id="PF00144"/>
    </source>
</evidence>
<dbReference type="PANTHER" id="PTHR43283:SF18">
    <property type="match status" value="1"/>
</dbReference>
<dbReference type="InterPro" id="IPR050789">
    <property type="entry name" value="Diverse_Enzym_Activities"/>
</dbReference>
<dbReference type="RefSeq" id="WP_090643825.1">
    <property type="nucleotide sequence ID" value="NZ_CBCRYE010000001.1"/>
</dbReference>
<dbReference type="InterPro" id="IPR012338">
    <property type="entry name" value="Beta-lactam/transpept-like"/>
</dbReference>
<organism evidence="3 4">
    <name type="scientific">Asticcacaulis taihuensis</name>
    <dbReference type="NCBI Taxonomy" id="260084"/>
    <lineage>
        <taxon>Bacteria</taxon>
        <taxon>Pseudomonadati</taxon>
        <taxon>Pseudomonadota</taxon>
        <taxon>Alphaproteobacteria</taxon>
        <taxon>Caulobacterales</taxon>
        <taxon>Caulobacteraceae</taxon>
        <taxon>Asticcacaulis</taxon>
    </lineage>
</organism>
<reference evidence="4" key="1">
    <citation type="submission" date="2016-10" db="EMBL/GenBank/DDBJ databases">
        <authorList>
            <person name="Varghese N."/>
            <person name="Submissions S."/>
        </authorList>
    </citation>
    <scope>NUCLEOTIDE SEQUENCE [LARGE SCALE GENOMIC DNA]</scope>
    <source>
        <strain evidence="4">CGMCC 1.3431</strain>
    </source>
</reference>
<evidence type="ECO:0000313" key="4">
    <source>
        <dbReference type="Proteomes" id="UP000199150"/>
    </source>
</evidence>